<dbReference type="InterPro" id="IPR052025">
    <property type="entry name" value="Xyloglucanase_GH74"/>
</dbReference>
<dbReference type="GO" id="GO:0010411">
    <property type="term" value="P:xyloglucan metabolic process"/>
    <property type="evidence" value="ECO:0007669"/>
    <property type="project" value="TreeGrafter"/>
</dbReference>
<dbReference type="Proteomes" id="UP000182002">
    <property type="component" value="Unassembled WGS sequence"/>
</dbReference>
<name>A0A1F8DRH0_9BACT</name>
<proteinExistence type="predicted"/>
<keyword evidence="1" id="KW-0472">Membrane</keyword>
<dbReference type="Gene3D" id="2.130.10.10">
    <property type="entry name" value="YVTN repeat-like/Quinoprotein amine dehydrogenase"/>
    <property type="match status" value="2"/>
</dbReference>
<dbReference type="PANTHER" id="PTHR43739:SF5">
    <property type="entry name" value="EXO-ALPHA-SIALIDASE"/>
    <property type="match status" value="1"/>
</dbReference>
<reference evidence="2 3" key="1">
    <citation type="journal article" date="2016" name="Nat. Commun.">
        <title>Thousands of microbial genomes shed light on interconnected biogeochemical processes in an aquifer system.</title>
        <authorList>
            <person name="Anantharaman K."/>
            <person name="Brown C.T."/>
            <person name="Hug L.A."/>
            <person name="Sharon I."/>
            <person name="Castelle C.J."/>
            <person name="Probst A.J."/>
            <person name="Thomas B.C."/>
            <person name="Singh A."/>
            <person name="Wilkins M.J."/>
            <person name="Karaoz U."/>
            <person name="Brodie E.L."/>
            <person name="Williams K.H."/>
            <person name="Hubbard S.S."/>
            <person name="Banfield J.F."/>
        </authorList>
    </citation>
    <scope>NUCLEOTIDE SEQUENCE [LARGE SCALE GENOMIC DNA]</scope>
</reference>
<evidence type="ECO:0000256" key="1">
    <source>
        <dbReference type="SAM" id="Phobius"/>
    </source>
</evidence>
<organism evidence="2 3">
    <name type="scientific">Candidatus Wolfebacteria bacterium RBG_13_41_7</name>
    <dbReference type="NCBI Taxonomy" id="1802554"/>
    <lineage>
        <taxon>Bacteria</taxon>
        <taxon>Candidatus Wolfeibacteriota</taxon>
    </lineage>
</organism>
<sequence>MEIKDFGFLAVLIVWGGLFYLLSASFVVPNVSIGNEGFSAVALSAFSGFNGGGGSNESFGFVDESGEFQESQAYFKDSVDISQIEISLLDSSLLFAASDRGLFVSKDAGLNWYSFSDVEHKLNSNTAVYKILFNPENKKESFISVFSNGKGTIYRSENNFFSLGKLIEFDSEGAYDFNIKNNNLYLGLSNGKLMIYSIDKNESRILTTFSSPITGLKISPGGNLIYLTLKSGGLYLSYDGGQSFNRLKYLDNYNGANKINGFFISPLDGYLVYAATDYGLIRSFDAGATWKVFKSFPSETASVSVVALNDKGEIFTASNGKIYKSRDSGQNWQIIETNLGTQISAIVFSENRVIVGAGGS</sequence>
<feature type="transmembrane region" description="Helical" evidence="1">
    <location>
        <begin position="7"/>
        <end position="28"/>
    </location>
</feature>
<dbReference type="AlphaFoldDB" id="A0A1F8DRH0"/>
<gene>
    <name evidence="2" type="ORF">A3J77_00355</name>
</gene>
<protein>
    <recommendedName>
        <fullName evidence="4">Photosynthesis system II assembly factor Ycf48/Hcf136-like domain-containing protein</fullName>
    </recommendedName>
</protein>
<accession>A0A1F8DRH0</accession>
<evidence type="ECO:0008006" key="4">
    <source>
        <dbReference type="Google" id="ProtNLM"/>
    </source>
</evidence>
<evidence type="ECO:0000313" key="2">
    <source>
        <dbReference type="EMBL" id="OGM90438.1"/>
    </source>
</evidence>
<evidence type="ECO:0000313" key="3">
    <source>
        <dbReference type="Proteomes" id="UP000182002"/>
    </source>
</evidence>
<keyword evidence="1" id="KW-1133">Transmembrane helix</keyword>
<dbReference type="PANTHER" id="PTHR43739">
    <property type="entry name" value="XYLOGLUCANASE (EUROFUNG)"/>
    <property type="match status" value="1"/>
</dbReference>
<dbReference type="SUPFAM" id="SSF50939">
    <property type="entry name" value="Sialidases"/>
    <property type="match status" value="1"/>
</dbReference>
<dbReference type="InterPro" id="IPR036278">
    <property type="entry name" value="Sialidase_sf"/>
</dbReference>
<comment type="caution">
    <text evidence="2">The sequence shown here is derived from an EMBL/GenBank/DDBJ whole genome shotgun (WGS) entry which is preliminary data.</text>
</comment>
<keyword evidence="1" id="KW-0812">Transmembrane</keyword>
<dbReference type="CDD" id="cd15482">
    <property type="entry name" value="Sialidase_non-viral"/>
    <property type="match status" value="1"/>
</dbReference>
<dbReference type="EMBL" id="MGIO01000001">
    <property type="protein sequence ID" value="OGM90438.1"/>
    <property type="molecule type" value="Genomic_DNA"/>
</dbReference>
<dbReference type="InterPro" id="IPR015943">
    <property type="entry name" value="WD40/YVTN_repeat-like_dom_sf"/>
</dbReference>